<dbReference type="EMBL" id="WNWR01000029">
    <property type="protein sequence ID" value="KAE9993470.1"/>
    <property type="molecule type" value="Genomic_DNA"/>
</dbReference>
<protein>
    <submittedName>
        <fullName evidence="2">Uncharacterized protein</fullName>
    </submittedName>
</protein>
<gene>
    <name evidence="2" type="ORF">EG327_004954</name>
    <name evidence="1" type="ORF">EG328_009990</name>
</gene>
<dbReference type="EMBL" id="WNWS01000629">
    <property type="protein sequence ID" value="KAE9965045.1"/>
    <property type="molecule type" value="Genomic_DNA"/>
</dbReference>
<evidence type="ECO:0000313" key="3">
    <source>
        <dbReference type="Proteomes" id="UP000447873"/>
    </source>
</evidence>
<evidence type="ECO:0000313" key="2">
    <source>
        <dbReference type="EMBL" id="KAE9993470.1"/>
    </source>
</evidence>
<keyword evidence="4" id="KW-1185">Reference proteome</keyword>
<reference evidence="2 4" key="1">
    <citation type="submission" date="2019-07" db="EMBL/GenBank/DDBJ databases">
        <title>Venturia inaequalis Genome Resource.</title>
        <authorList>
            <person name="Lichtner F.J."/>
        </authorList>
    </citation>
    <scope>NUCLEOTIDE SEQUENCE [LARGE SCALE GENOMIC DNA]</scope>
    <source>
        <strain evidence="1 3">120213</strain>
        <strain evidence="2 4">DMI_063113</strain>
    </source>
</reference>
<dbReference type="OrthoDB" id="72726at2759"/>
<accession>A0A8H3VR45</accession>
<dbReference type="Proteomes" id="UP000490939">
    <property type="component" value="Unassembled WGS sequence"/>
</dbReference>
<dbReference type="AlphaFoldDB" id="A0A8H3VR45"/>
<evidence type="ECO:0000313" key="1">
    <source>
        <dbReference type="EMBL" id="KAE9965045.1"/>
    </source>
</evidence>
<comment type="caution">
    <text evidence="2">The sequence shown here is derived from an EMBL/GenBank/DDBJ whole genome shotgun (WGS) entry which is preliminary data.</text>
</comment>
<dbReference type="Proteomes" id="UP000447873">
    <property type="component" value="Unassembled WGS sequence"/>
</dbReference>
<organism evidence="2 4">
    <name type="scientific">Venturia inaequalis</name>
    <name type="common">Apple scab fungus</name>
    <dbReference type="NCBI Taxonomy" id="5025"/>
    <lineage>
        <taxon>Eukaryota</taxon>
        <taxon>Fungi</taxon>
        <taxon>Dikarya</taxon>
        <taxon>Ascomycota</taxon>
        <taxon>Pezizomycotina</taxon>
        <taxon>Dothideomycetes</taxon>
        <taxon>Pleosporomycetidae</taxon>
        <taxon>Venturiales</taxon>
        <taxon>Venturiaceae</taxon>
        <taxon>Venturia</taxon>
    </lineage>
</organism>
<evidence type="ECO:0000313" key="4">
    <source>
        <dbReference type="Proteomes" id="UP000490939"/>
    </source>
</evidence>
<sequence length="210" mass="24296">MSKTYSFLNLPRELRDEIYSQLYSNHRDHYVSYRSAWSLPDQKAVPERSYSPSLTAALSLNLACKQLHHETKELLDQAKQDLTVHFQVLNREDAAAFTLLASNIQRLYPTLSTLRITWNISGEYTSILELIPRHMYRIKALEIECIDRLNTPRFFRDAHTLAATRVNGSFVYMTKTVGSLVLKETRHIVDGKITTGVYHSAYVLRFEPDD</sequence>
<name>A0A8H3VR45_VENIN</name>
<proteinExistence type="predicted"/>